<name>A0A3P8FYF4_HELPZ</name>
<evidence type="ECO:0000256" key="2">
    <source>
        <dbReference type="ARBA" id="ARBA00006285"/>
    </source>
</evidence>
<keyword evidence="4" id="KW-0378">Hydrolase</keyword>
<comment type="similarity">
    <text evidence="2">Belongs to the glycosyl hydrolase 20 family.</text>
</comment>
<feature type="transmembrane region" description="Helical" evidence="6">
    <location>
        <begin position="12"/>
        <end position="32"/>
    </location>
</feature>
<keyword evidence="9" id="KW-1185">Reference proteome</keyword>
<evidence type="ECO:0000256" key="1">
    <source>
        <dbReference type="ARBA" id="ARBA00001231"/>
    </source>
</evidence>
<feature type="domain" description="Glycoside hydrolase family 20 catalytic" evidence="7">
    <location>
        <begin position="148"/>
        <end position="289"/>
    </location>
</feature>
<comment type="catalytic activity">
    <reaction evidence="1">
        <text>Hydrolysis of terminal non-reducing N-acetyl-D-hexosamine residues in N-acetyl-beta-D-hexosaminides.</text>
        <dbReference type="EC" id="3.2.1.52"/>
    </reaction>
</comment>
<evidence type="ECO:0000256" key="3">
    <source>
        <dbReference type="ARBA" id="ARBA00012663"/>
    </source>
</evidence>
<dbReference type="GO" id="GO:0004563">
    <property type="term" value="F:beta-N-acetylhexosaminidase activity"/>
    <property type="evidence" value="ECO:0007669"/>
    <property type="project" value="UniProtKB-EC"/>
</dbReference>
<accession>A0A3P8FYF4</accession>
<keyword evidence="6" id="KW-0812">Transmembrane</keyword>
<dbReference type="InterPro" id="IPR015883">
    <property type="entry name" value="Glyco_hydro_20_cat"/>
</dbReference>
<proteinExistence type="inferred from homology"/>
<dbReference type="Proteomes" id="UP000050761">
    <property type="component" value="Unassembled WGS sequence"/>
</dbReference>
<sequence length="521" mass="59673">MITLRYLRRRGFGIAWKAFLGCSVVFFTIQIANTFPRRSHKDRQAEIRPLPDSRDGNDFENDADRNRVYGGRPNNAFISHLGNAERPISVHENEFYENVIVHFDLKGAPPRISYFMDLLDLVARSGATGILLEWEDMFPWTGQLATARSADAYSMDDVRKILSKARSLNLDIIPLMQSFGHLEWILKLEPFRKYRENDAYPQVLCLGDEEGVAIIKDALKQVIDVHKEFGISYFHIGADEAFEFGVCEKSREWIAAQGPSGNKQLLALSHLKKIATYVKQLTTGATALWITYFMLALDFDTRIIADLDLGKFIEPVIWDYSENIVTMPDSSFAQIASNFPIVWASSAYKGANFPAAKYIDIRHYETNNRAWIDTKIAQQDKFTKFRGIIITGWQRYDHMAAICEILPMGTPSMVLNVQIALMGSRKASFLVYSLFQGTTQQTIQYIETELEKNHQIMGWLSPYSMRYNMTQNWYLGQIQFFVGSLQSQIKSIEISLRYLGQIQFFVGSLQSQIKSIEISLR</sequence>
<dbReference type="InterPro" id="IPR038901">
    <property type="entry name" value="HEXDC-like"/>
</dbReference>
<dbReference type="PANTHER" id="PTHR21040:SF4">
    <property type="entry name" value="BETA-N-ACETYLHEXOSAMINIDASE"/>
    <property type="match status" value="1"/>
</dbReference>
<evidence type="ECO:0000313" key="9">
    <source>
        <dbReference type="Proteomes" id="UP000050761"/>
    </source>
</evidence>
<dbReference type="InterPro" id="IPR017853">
    <property type="entry name" value="GH"/>
</dbReference>
<reference evidence="8 9" key="1">
    <citation type="submission" date="2018-11" db="EMBL/GenBank/DDBJ databases">
        <authorList>
            <consortium name="Pathogen Informatics"/>
        </authorList>
    </citation>
    <scope>NUCLEOTIDE SEQUENCE [LARGE SCALE GENOMIC DNA]</scope>
</reference>
<evidence type="ECO:0000313" key="10">
    <source>
        <dbReference type="WBParaSite" id="HPBE_0002167301-mRNA-1"/>
    </source>
</evidence>
<gene>
    <name evidence="8" type="ORF">HPBE_LOCUS21672</name>
</gene>
<dbReference type="CDD" id="cd06565">
    <property type="entry name" value="GH20_GcnA-like"/>
    <property type="match status" value="1"/>
</dbReference>
<keyword evidence="6" id="KW-0472">Membrane</keyword>
<evidence type="ECO:0000313" key="8">
    <source>
        <dbReference type="EMBL" id="VDP27273.1"/>
    </source>
</evidence>
<dbReference type="GO" id="GO:0005975">
    <property type="term" value="P:carbohydrate metabolic process"/>
    <property type="evidence" value="ECO:0007669"/>
    <property type="project" value="InterPro"/>
</dbReference>
<evidence type="ECO:0000256" key="4">
    <source>
        <dbReference type="ARBA" id="ARBA00022801"/>
    </source>
</evidence>
<dbReference type="PANTHER" id="PTHR21040">
    <property type="entry name" value="BCDNA.GH04120"/>
    <property type="match status" value="1"/>
</dbReference>
<dbReference type="SUPFAM" id="SSF51445">
    <property type="entry name" value="(Trans)glycosidases"/>
    <property type="match status" value="1"/>
</dbReference>
<dbReference type="EC" id="3.2.1.52" evidence="3"/>
<evidence type="ECO:0000259" key="7">
    <source>
        <dbReference type="Pfam" id="PF00728"/>
    </source>
</evidence>
<evidence type="ECO:0000256" key="6">
    <source>
        <dbReference type="SAM" id="Phobius"/>
    </source>
</evidence>
<protein>
    <recommendedName>
        <fullName evidence="3">beta-N-acetylhexosaminidase</fullName>
        <ecNumber evidence="3">3.2.1.52</ecNumber>
    </recommendedName>
</protein>
<dbReference type="Pfam" id="PF00728">
    <property type="entry name" value="Glyco_hydro_20"/>
    <property type="match status" value="1"/>
</dbReference>
<dbReference type="WBParaSite" id="HPBE_0002167301-mRNA-1">
    <property type="protein sequence ID" value="HPBE_0002167301-mRNA-1"/>
    <property type="gene ID" value="HPBE_0002167301"/>
</dbReference>
<dbReference type="AlphaFoldDB" id="A0A3P8FYF4"/>
<evidence type="ECO:0000256" key="5">
    <source>
        <dbReference type="SAM" id="MobiDB-lite"/>
    </source>
</evidence>
<feature type="region of interest" description="Disordered" evidence="5">
    <location>
        <begin position="42"/>
        <end position="66"/>
    </location>
</feature>
<dbReference type="OrthoDB" id="47475at2759"/>
<dbReference type="Gene3D" id="3.20.20.80">
    <property type="entry name" value="Glycosidases"/>
    <property type="match status" value="1"/>
</dbReference>
<reference evidence="10" key="2">
    <citation type="submission" date="2019-09" db="UniProtKB">
        <authorList>
            <consortium name="WormBaseParasite"/>
        </authorList>
    </citation>
    <scope>IDENTIFICATION</scope>
</reference>
<keyword evidence="6" id="KW-1133">Transmembrane helix</keyword>
<organism evidence="8">
    <name type="scientific">Heligmosomoides polygyrus</name>
    <name type="common">Parasitic roundworm</name>
    <dbReference type="NCBI Taxonomy" id="6339"/>
    <lineage>
        <taxon>Eukaryota</taxon>
        <taxon>Metazoa</taxon>
        <taxon>Ecdysozoa</taxon>
        <taxon>Nematoda</taxon>
        <taxon>Chromadorea</taxon>
        <taxon>Rhabditida</taxon>
        <taxon>Rhabditina</taxon>
        <taxon>Rhabditomorpha</taxon>
        <taxon>Strongyloidea</taxon>
        <taxon>Heligmosomidae</taxon>
        <taxon>Heligmosomoides</taxon>
    </lineage>
</organism>
<dbReference type="EMBL" id="UZAH01033226">
    <property type="protein sequence ID" value="VDP27273.1"/>
    <property type="molecule type" value="Genomic_DNA"/>
</dbReference>